<dbReference type="RefSeq" id="WP_217944921.1">
    <property type="nucleotide sequence ID" value="NZ_JAHTGR010000014.1"/>
</dbReference>
<dbReference type="EMBL" id="JALJZU010000010">
    <property type="protein sequence ID" value="MCP2011055.1"/>
    <property type="molecule type" value="Genomic_DNA"/>
</dbReference>
<dbReference type="EMBL" id="JAHTGR010000014">
    <property type="protein sequence ID" value="MBV6323963.1"/>
    <property type="molecule type" value="Genomic_DNA"/>
</dbReference>
<name>A0AA41HHP1_9BURK</name>
<protein>
    <submittedName>
        <fullName evidence="1">Uncharacterized protein</fullName>
    </submittedName>
</protein>
<organism evidence="1 3">
    <name type="scientific">Duganella violaceipulchra</name>
    <dbReference type="NCBI Taxonomy" id="2849652"/>
    <lineage>
        <taxon>Bacteria</taxon>
        <taxon>Pseudomonadati</taxon>
        <taxon>Pseudomonadota</taxon>
        <taxon>Betaproteobacteria</taxon>
        <taxon>Burkholderiales</taxon>
        <taxon>Oxalobacteraceae</taxon>
        <taxon>Telluria group</taxon>
        <taxon>Duganella</taxon>
    </lineage>
</organism>
<evidence type="ECO:0000313" key="2">
    <source>
        <dbReference type="EMBL" id="MCP2011055.1"/>
    </source>
</evidence>
<dbReference type="AlphaFoldDB" id="A0AA41HHP1"/>
<reference evidence="2" key="2">
    <citation type="submission" date="2022-03" db="EMBL/GenBank/DDBJ databases">
        <title>Genome Encyclopedia of Bacteria and Archaea VI: Functional Genomics of Type Strains.</title>
        <authorList>
            <person name="Whitman W."/>
        </authorList>
    </citation>
    <scope>NUCLEOTIDE SEQUENCE</scope>
    <source>
        <strain evidence="2">HSC-15S17</strain>
    </source>
</reference>
<evidence type="ECO:0000313" key="4">
    <source>
        <dbReference type="Proteomes" id="UP001162889"/>
    </source>
</evidence>
<evidence type="ECO:0000313" key="3">
    <source>
        <dbReference type="Proteomes" id="UP001155901"/>
    </source>
</evidence>
<keyword evidence="4" id="KW-1185">Reference proteome</keyword>
<dbReference type="Proteomes" id="UP001155901">
    <property type="component" value="Unassembled WGS sequence"/>
</dbReference>
<evidence type="ECO:0000313" key="1">
    <source>
        <dbReference type="EMBL" id="MBV6323963.1"/>
    </source>
</evidence>
<gene>
    <name evidence="1" type="ORF">KVP70_23795</name>
    <name evidence="2" type="ORF">L1274_004801</name>
</gene>
<reference evidence="1" key="1">
    <citation type="submission" date="2021-07" db="EMBL/GenBank/DDBJ databases">
        <title>Characterization of violacein-producing bacteria and related species.</title>
        <authorList>
            <person name="Wilson H.S."/>
            <person name="De Leon M.E."/>
        </authorList>
    </citation>
    <scope>NUCLEOTIDE SEQUENCE</scope>
    <source>
        <strain evidence="1">HSC-15S17</strain>
    </source>
</reference>
<accession>A0AA41HHP1</accession>
<comment type="caution">
    <text evidence="1">The sequence shown here is derived from an EMBL/GenBank/DDBJ whole genome shotgun (WGS) entry which is preliminary data.</text>
</comment>
<proteinExistence type="predicted"/>
<sequence length="199" mass="21709">MSGRPAVETVTKTCIDALAAVGIDRKYKVGVLKLSDNFSAWVGLNRGTHSDFIRINPFVGIHATEVMKVFCAVGGMKYRPGELPTYGVHLGELCPKVPQFIFATEADVQGEATRLARTIAEFGIPYAKTLCSYDALLPQLKASVASLGGAPQMYAVTLALNGERDAAQAFLESHIVQYRAKQYFELVAELERILAWLPT</sequence>
<dbReference type="Proteomes" id="UP001162889">
    <property type="component" value="Unassembled WGS sequence"/>
</dbReference>